<keyword evidence="3 4" id="KW-0732">Signal</keyword>
<dbReference type="EMBL" id="JASNJD010000018">
    <property type="protein sequence ID" value="MDK3019748.1"/>
    <property type="molecule type" value="Genomic_DNA"/>
</dbReference>
<keyword evidence="7" id="KW-1185">Reference proteome</keyword>
<dbReference type="CDD" id="cd08517">
    <property type="entry name" value="PBP2_NikA_DppA_OppA_like_13"/>
    <property type="match status" value="1"/>
</dbReference>
<organism evidence="6 7">
    <name type="scientific">Pseudodonghicola flavimaris</name>
    <dbReference type="NCBI Taxonomy" id="3050036"/>
    <lineage>
        <taxon>Bacteria</taxon>
        <taxon>Pseudomonadati</taxon>
        <taxon>Pseudomonadota</taxon>
        <taxon>Alphaproteobacteria</taxon>
        <taxon>Rhodobacterales</taxon>
        <taxon>Paracoccaceae</taxon>
        <taxon>Pseudodonghicola</taxon>
    </lineage>
</organism>
<dbReference type="PANTHER" id="PTHR30290:SF38">
    <property type="entry name" value="D,D-DIPEPTIDE-BINDING PERIPLASMIC PROTEIN DDPA-RELATED"/>
    <property type="match status" value="1"/>
</dbReference>
<feature type="domain" description="Solute-binding protein family 5" evidence="5">
    <location>
        <begin position="81"/>
        <end position="442"/>
    </location>
</feature>
<evidence type="ECO:0000259" key="5">
    <source>
        <dbReference type="Pfam" id="PF00496"/>
    </source>
</evidence>
<gene>
    <name evidence="6" type="ORF">QO033_18870</name>
</gene>
<reference evidence="6 7" key="1">
    <citation type="submission" date="2023-05" db="EMBL/GenBank/DDBJ databases">
        <title>Pseudodonghicola sp. nov.</title>
        <authorList>
            <person name="Huang J."/>
        </authorList>
    </citation>
    <scope>NUCLEOTIDE SEQUENCE [LARGE SCALE GENOMIC DNA]</scope>
    <source>
        <strain evidence="6 7">IC7</strain>
    </source>
</reference>
<comment type="caution">
    <text evidence="6">The sequence shown here is derived from an EMBL/GenBank/DDBJ whole genome shotgun (WGS) entry which is preliminary data.</text>
</comment>
<dbReference type="Gene3D" id="3.10.105.10">
    <property type="entry name" value="Dipeptide-binding Protein, Domain 3"/>
    <property type="match status" value="1"/>
</dbReference>
<feature type="chain" id="PRO_5046744151" evidence="4">
    <location>
        <begin position="33"/>
        <end position="530"/>
    </location>
</feature>
<sequence length="530" mass="58946">MFSKETLTVTRRTALLGATALLTLPRIGLAQAAPVDGGRLILIARPEPATLGLGLNLQAPTIYVGGKIFESLLTYSSDLAPMPSLATSWSISEDGLTYRFELRQNATWHDGTPFTSADVVFTADDMMRSSHPRWKLLAETYVERIEADGDFAVVFTLKEPFSAFIYAFELSSLPIMAKHVYEGTDYRTNPANNAPIGTGPFKFVSWNRGQSIELERYEDYWDETPAHLDQVTFLVIPDAASRETAFEQQIVDVLRPGDVEGFVARRLSEADDVIMTTMGEEFYAPHAFIQMNLRKPPFNNLKIRQAVMHAVDREFISNNIWFGMASPATGPVSSRTAFYEPDVTPYPFDIEKARGLVADSGLSGDDLKVTLTPLPYGQQWDRTAEYIAQQLTQAGLDVSIRGVDVSGWAQALSTWEFDLALNYTYQYAHPALGVARHYLSSNIIQGTPAANNEGYSDPEVDRLFAEAANSVDTEETQRLYSEAQKRLVDDVALGWIFEMRSPTIYRDTTNEVVTSAIGVMDTMKATWKAA</sequence>
<dbReference type="Gene3D" id="3.40.190.10">
    <property type="entry name" value="Periplasmic binding protein-like II"/>
    <property type="match status" value="1"/>
</dbReference>
<comment type="subcellular location">
    <subcellularLocation>
        <location evidence="1">Periplasm</location>
    </subcellularLocation>
</comment>
<protein>
    <submittedName>
        <fullName evidence="6">ABC transporter substrate-binding protein</fullName>
    </submittedName>
</protein>
<proteinExistence type="inferred from homology"/>
<dbReference type="InterPro" id="IPR000914">
    <property type="entry name" value="SBP_5_dom"/>
</dbReference>
<dbReference type="SUPFAM" id="SSF53850">
    <property type="entry name" value="Periplasmic binding protein-like II"/>
    <property type="match status" value="1"/>
</dbReference>
<evidence type="ECO:0000313" key="7">
    <source>
        <dbReference type="Proteomes" id="UP001243757"/>
    </source>
</evidence>
<dbReference type="Pfam" id="PF00496">
    <property type="entry name" value="SBP_bac_5"/>
    <property type="match status" value="1"/>
</dbReference>
<dbReference type="InterPro" id="IPR039424">
    <property type="entry name" value="SBP_5"/>
</dbReference>
<dbReference type="PANTHER" id="PTHR30290">
    <property type="entry name" value="PERIPLASMIC BINDING COMPONENT OF ABC TRANSPORTER"/>
    <property type="match status" value="1"/>
</dbReference>
<evidence type="ECO:0000256" key="3">
    <source>
        <dbReference type="ARBA" id="ARBA00022729"/>
    </source>
</evidence>
<dbReference type="InterPro" id="IPR030678">
    <property type="entry name" value="Peptide/Ni-bd"/>
</dbReference>
<feature type="signal peptide" evidence="4">
    <location>
        <begin position="1"/>
        <end position="32"/>
    </location>
</feature>
<dbReference type="Proteomes" id="UP001243757">
    <property type="component" value="Unassembled WGS sequence"/>
</dbReference>
<evidence type="ECO:0000256" key="4">
    <source>
        <dbReference type="SAM" id="SignalP"/>
    </source>
</evidence>
<accession>A0ABT7F557</accession>
<name>A0ABT7F557_9RHOB</name>
<comment type="similarity">
    <text evidence="2">Belongs to the bacterial solute-binding protein 5 family.</text>
</comment>
<dbReference type="RefSeq" id="WP_284482521.1">
    <property type="nucleotide sequence ID" value="NZ_JASNJD010000018.1"/>
</dbReference>
<evidence type="ECO:0000256" key="1">
    <source>
        <dbReference type="ARBA" id="ARBA00004418"/>
    </source>
</evidence>
<evidence type="ECO:0000256" key="2">
    <source>
        <dbReference type="ARBA" id="ARBA00005695"/>
    </source>
</evidence>
<evidence type="ECO:0000313" key="6">
    <source>
        <dbReference type="EMBL" id="MDK3019748.1"/>
    </source>
</evidence>
<dbReference type="PIRSF" id="PIRSF002741">
    <property type="entry name" value="MppA"/>
    <property type="match status" value="1"/>
</dbReference>